<sequence>MMVKVLSDWRELCGQTQLRQEHCQVRWFGSRYSILDLSSSFIYRISWSVIWTGQSRTQEHWDDDYHIITNGRAAGRGARRRRQRQRDPPSPVAAPSAARASPASPVALAWAGRGCCGGGNGGKGGGLWYNATVAGVISYSRIASLSGVSVQDLFLWFPVRGIHVDVPSSGPIYFDVGVVTGLAHGEGGGRRSAGVFDLRAAATVGKEVDVAALLHVLPLSPPPPLPPEPTELVDPPAHEIPRSGRPLLGLFLLVGSIWSSSTPNPLTERIKIPRR</sequence>
<dbReference type="AlphaFoldDB" id="A0A0E0GB68"/>
<dbReference type="Gramene" id="ONIVA02G30450.1">
    <property type="protein sequence ID" value="ONIVA02G30450.1"/>
    <property type="gene ID" value="ONIVA02G30450"/>
</dbReference>
<proteinExistence type="predicted"/>
<dbReference type="EnsemblPlants" id="ONIVA02G30450.1">
    <property type="protein sequence ID" value="ONIVA02G30450.1"/>
    <property type="gene ID" value="ONIVA02G30450"/>
</dbReference>
<evidence type="ECO:0000313" key="2">
    <source>
        <dbReference type="EnsemblPlants" id="ONIVA02G30450.1"/>
    </source>
</evidence>
<protein>
    <submittedName>
        <fullName evidence="2">Uncharacterized protein</fullName>
    </submittedName>
</protein>
<dbReference type="InterPro" id="IPR036758">
    <property type="entry name" value="At5g01610-like"/>
</dbReference>
<accession>A0A0E0GB68</accession>
<dbReference type="Gene3D" id="2.30.240.10">
    <property type="entry name" value="At5g01610-like"/>
    <property type="match status" value="1"/>
</dbReference>
<dbReference type="Proteomes" id="UP000006591">
    <property type="component" value="Chromosome 2"/>
</dbReference>
<dbReference type="SUPFAM" id="SSF141562">
    <property type="entry name" value="At5g01610-like"/>
    <property type="match status" value="1"/>
</dbReference>
<dbReference type="Pfam" id="PF04398">
    <property type="entry name" value="DUF538"/>
    <property type="match status" value="1"/>
</dbReference>
<keyword evidence="3" id="KW-1185">Reference proteome</keyword>
<dbReference type="HOGENOM" id="CLU_1013305_0_0_1"/>
<feature type="region of interest" description="Disordered" evidence="1">
    <location>
        <begin position="73"/>
        <end position="100"/>
    </location>
</feature>
<evidence type="ECO:0000256" key="1">
    <source>
        <dbReference type="SAM" id="MobiDB-lite"/>
    </source>
</evidence>
<dbReference type="PANTHER" id="PTHR31676:SF110">
    <property type="entry name" value="TRANSMEMBRANE PROTEIN"/>
    <property type="match status" value="1"/>
</dbReference>
<dbReference type="STRING" id="4536.A0A0E0GB68"/>
<dbReference type="PANTHER" id="PTHR31676">
    <property type="entry name" value="T31J12.3 PROTEIN-RELATED"/>
    <property type="match status" value="1"/>
</dbReference>
<name>A0A0E0GB68_ORYNI</name>
<reference evidence="2" key="2">
    <citation type="submission" date="2018-04" db="EMBL/GenBank/DDBJ databases">
        <title>OnivRS2 (Oryza nivara Reference Sequence Version 2).</title>
        <authorList>
            <person name="Zhang J."/>
            <person name="Kudrna D."/>
            <person name="Lee S."/>
            <person name="Talag J."/>
            <person name="Rajasekar S."/>
            <person name="Welchert J."/>
            <person name="Hsing Y.-I."/>
            <person name="Wing R.A."/>
        </authorList>
    </citation>
    <scope>NUCLEOTIDE SEQUENCE [LARGE SCALE GENOMIC DNA]</scope>
    <source>
        <strain evidence="2">SL10</strain>
    </source>
</reference>
<reference evidence="2" key="1">
    <citation type="submission" date="2015-04" db="UniProtKB">
        <authorList>
            <consortium name="EnsemblPlants"/>
        </authorList>
    </citation>
    <scope>IDENTIFICATION</scope>
    <source>
        <strain evidence="2">SL10</strain>
    </source>
</reference>
<evidence type="ECO:0000313" key="3">
    <source>
        <dbReference type="Proteomes" id="UP000006591"/>
    </source>
</evidence>
<dbReference type="InterPro" id="IPR007493">
    <property type="entry name" value="DUF538"/>
</dbReference>
<organism evidence="2">
    <name type="scientific">Oryza nivara</name>
    <name type="common">Indian wild rice</name>
    <name type="synonym">Oryza sativa f. spontanea</name>
    <dbReference type="NCBI Taxonomy" id="4536"/>
    <lineage>
        <taxon>Eukaryota</taxon>
        <taxon>Viridiplantae</taxon>
        <taxon>Streptophyta</taxon>
        <taxon>Embryophyta</taxon>
        <taxon>Tracheophyta</taxon>
        <taxon>Spermatophyta</taxon>
        <taxon>Magnoliopsida</taxon>
        <taxon>Liliopsida</taxon>
        <taxon>Poales</taxon>
        <taxon>Poaceae</taxon>
        <taxon>BOP clade</taxon>
        <taxon>Oryzoideae</taxon>
        <taxon>Oryzeae</taxon>
        <taxon>Oryzinae</taxon>
        <taxon>Oryza</taxon>
    </lineage>
</organism>